<accession>A0AAP1HB98</accession>
<protein>
    <submittedName>
        <fullName evidence="1">Uncharacterized protein</fullName>
    </submittedName>
</protein>
<dbReference type="RefSeq" id="WP_042976208.1">
    <property type="nucleotide sequence ID" value="NZ_JBLBWK010000003.1"/>
</dbReference>
<proteinExistence type="predicted"/>
<sequence length="83" mass="9356">MLLKKEIDIFNPDIIKVGNPIKVVWNKGRYTEYTDYGIILENNESFLIYGMINDKGDSTKVKLEAITVALSSGIEVKIGSWGF</sequence>
<dbReference type="AlphaFoldDB" id="A0AAP1HB98"/>
<reference evidence="1 2" key="1">
    <citation type="submission" date="2015-09" db="EMBL/GenBank/DDBJ databases">
        <title>Spore heat resistance.</title>
        <authorList>
            <person name="Boekhorst J."/>
            <person name="Berendsen E.M."/>
            <person name="Wells-Bennik M.H."/>
            <person name="Kuipers O.P."/>
        </authorList>
    </citation>
    <scope>NUCLEOTIDE SEQUENCE [LARGE SCALE GENOMIC DNA]</scope>
    <source>
        <strain evidence="1 2">B4122</strain>
    </source>
</reference>
<organism evidence="1 2">
    <name type="scientific">Bacillus subtilis</name>
    <dbReference type="NCBI Taxonomy" id="1423"/>
    <lineage>
        <taxon>Bacteria</taxon>
        <taxon>Bacillati</taxon>
        <taxon>Bacillota</taxon>
        <taxon>Bacilli</taxon>
        <taxon>Bacillales</taxon>
        <taxon>Bacillaceae</taxon>
        <taxon>Bacillus</taxon>
    </lineage>
</organism>
<gene>
    <name evidence="1" type="ORF">B4122_1191</name>
</gene>
<comment type="caution">
    <text evidence="1">The sequence shown here is derived from an EMBL/GenBank/DDBJ whole genome shotgun (WGS) entry which is preliminary data.</text>
</comment>
<dbReference type="Proteomes" id="UP000076442">
    <property type="component" value="Unassembled WGS sequence"/>
</dbReference>
<name>A0AAP1HB98_BACIU</name>
<evidence type="ECO:0000313" key="1">
    <source>
        <dbReference type="EMBL" id="KZD93359.1"/>
    </source>
</evidence>
<dbReference type="EMBL" id="LJZV01000005">
    <property type="protein sequence ID" value="KZD93359.1"/>
    <property type="molecule type" value="Genomic_DNA"/>
</dbReference>
<evidence type="ECO:0000313" key="2">
    <source>
        <dbReference type="Proteomes" id="UP000076442"/>
    </source>
</evidence>